<evidence type="ECO:0000256" key="1">
    <source>
        <dbReference type="SAM" id="MobiDB-lite"/>
    </source>
</evidence>
<dbReference type="EMBL" id="JAPEVG010000740">
    <property type="protein sequence ID" value="KAJ8455734.1"/>
    <property type="molecule type" value="Genomic_DNA"/>
</dbReference>
<reference evidence="2" key="1">
    <citation type="submission" date="2022-11" db="EMBL/GenBank/DDBJ databases">
        <title>Genome Sequence of Cubamyces cubensis.</title>
        <authorList>
            <person name="Buettner E."/>
        </authorList>
    </citation>
    <scope>NUCLEOTIDE SEQUENCE</scope>
    <source>
        <strain evidence="2">MPL-01</strain>
    </source>
</reference>
<feature type="compositionally biased region" description="Basic and acidic residues" evidence="1">
    <location>
        <begin position="264"/>
        <end position="276"/>
    </location>
</feature>
<sequence length="276" mass="31328">MAAHLHPQLQILDNRDVLFKSNKIGQMYLFTAQTLQLILDLDHEVCRGRFDPKSRPIPTGYEELMALWNEDETNQYGLALFETDDVPATATQTVKACREKELFTKLLVAKAEDTLQTKELARKGFEEWEACCGEKAYVAKWAAGMQVFDTAPWERPRKRVWEVSVEEAEEDGDNVPRQRQASRGQGHSFTLMPLRSRELTPDRRRNRSVSLSKSPSRMPSCGGTPLSDQDALADEDAGPVASSSKVPMQDDQYNLDEDTDMDREELTAEKDTTRLD</sequence>
<evidence type="ECO:0000313" key="2">
    <source>
        <dbReference type="EMBL" id="KAJ8455734.1"/>
    </source>
</evidence>
<comment type="caution">
    <text evidence="2">The sequence shown here is derived from an EMBL/GenBank/DDBJ whole genome shotgun (WGS) entry which is preliminary data.</text>
</comment>
<feature type="compositionally biased region" description="Acidic residues" evidence="1">
    <location>
        <begin position="253"/>
        <end position="263"/>
    </location>
</feature>
<feature type="compositionally biased region" description="Polar residues" evidence="1">
    <location>
        <begin position="177"/>
        <end position="188"/>
    </location>
</feature>
<feature type="region of interest" description="Disordered" evidence="1">
    <location>
        <begin position="167"/>
        <end position="276"/>
    </location>
</feature>
<dbReference type="Proteomes" id="UP001215151">
    <property type="component" value="Unassembled WGS sequence"/>
</dbReference>
<protein>
    <submittedName>
        <fullName evidence="2">Uncharacterized protein</fullName>
    </submittedName>
</protein>
<feature type="compositionally biased region" description="Polar residues" evidence="1">
    <location>
        <begin position="208"/>
        <end position="217"/>
    </location>
</feature>
<organism evidence="2 3">
    <name type="scientific">Trametes cubensis</name>
    <dbReference type="NCBI Taxonomy" id="1111947"/>
    <lineage>
        <taxon>Eukaryota</taxon>
        <taxon>Fungi</taxon>
        <taxon>Dikarya</taxon>
        <taxon>Basidiomycota</taxon>
        <taxon>Agaricomycotina</taxon>
        <taxon>Agaricomycetes</taxon>
        <taxon>Polyporales</taxon>
        <taxon>Polyporaceae</taxon>
        <taxon>Trametes</taxon>
    </lineage>
</organism>
<accession>A0AAD7TGQ7</accession>
<dbReference type="AlphaFoldDB" id="A0AAD7TGQ7"/>
<name>A0AAD7TGQ7_9APHY</name>
<proteinExistence type="predicted"/>
<keyword evidence="3" id="KW-1185">Reference proteome</keyword>
<gene>
    <name evidence="2" type="ORF">ONZ51_g12350</name>
</gene>
<evidence type="ECO:0000313" key="3">
    <source>
        <dbReference type="Proteomes" id="UP001215151"/>
    </source>
</evidence>